<evidence type="ECO:0000313" key="4">
    <source>
        <dbReference type="Proteomes" id="UP001189429"/>
    </source>
</evidence>
<evidence type="ECO:0000256" key="1">
    <source>
        <dbReference type="SAM" id="Coils"/>
    </source>
</evidence>
<dbReference type="EMBL" id="CAUYUJ010014815">
    <property type="protein sequence ID" value="CAK0846307.1"/>
    <property type="molecule type" value="Genomic_DNA"/>
</dbReference>
<keyword evidence="1" id="KW-0175">Coiled coil</keyword>
<keyword evidence="4" id="KW-1185">Reference proteome</keyword>
<feature type="non-terminal residue" evidence="3">
    <location>
        <position position="1"/>
    </location>
</feature>
<reference evidence="3" key="1">
    <citation type="submission" date="2023-10" db="EMBL/GenBank/DDBJ databases">
        <authorList>
            <person name="Chen Y."/>
            <person name="Shah S."/>
            <person name="Dougan E. K."/>
            <person name="Thang M."/>
            <person name="Chan C."/>
        </authorList>
    </citation>
    <scope>NUCLEOTIDE SEQUENCE [LARGE SCALE GENOMIC DNA]</scope>
</reference>
<organism evidence="3 4">
    <name type="scientific">Prorocentrum cordatum</name>
    <dbReference type="NCBI Taxonomy" id="2364126"/>
    <lineage>
        <taxon>Eukaryota</taxon>
        <taxon>Sar</taxon>
        <taxon>Alveolata</taxon>
        <taxon>Dinophyceae</taxon>
        <taxon>Prorocentrales</taxon>
        <taxon>Prorocentraceae</taxon>
        <taxon>Prorocentrum</taxon>
    </lineage>
</organism>
<dbReference type="Proteomes" id="UP001189429">
    <property type="component" value="Unassembled WGS sequence"/>
</dbReference>
<accession>A0ABN9TKQ2</accession>
<gene>
    <name evidence="3" type="ORF">PCOR1329_LOCUS39857</name>
</gene>
<sequence length="767" mass="82590">DFGALVPAEAAPPPAKPLAELSLQALLAREAKIKGQVSRAKAALAAVQEEQAAVAVRVAEQADVLQKRRDQLEEVAEAVRARKRADLEQHKGPSPMEVGEPVEAEDCLGKVLLKGLEGLEAERERVLLLGEEGGALLAMAAEARSLAAAAERASAAAAAAERAAAAQEAAPAADGSDDGADGSPGDRKRVGDLHLGPELVGLDAVFDEVGMEAPLLGSRPRAADVVELVSANATAWGSAQALVEWLHDDVGRLPAVLCLQEHRLKGKQAMARAAGWMQARGFSWHGQAALPTGSGPLESSGGVAVATLRPSAAAAAPGLPAHRFQVCEVNLGFREPCRVISAYFITKIGRAKGNIGLLAALHEFVGQLESPWVVMGDWNMEPVAVHEWARSAGGALVGPEEPTCGSKVFDFAVVSRALTGFADVAEVLRRAPTKDHASFKVVLRGVGPEAKVRRPLFPAAFPLPLPPPVRPAPLERAFSAWRPEGRQSLEEGCQEWFEAVEAYLIDLYEIVPPSRWKGRSGGLRMQRVVMEAAWKQDCKRSVGAACRRWMSFAAACARWRALQEAAPGGRCWAPLRKQQEVLMAFELEWPEDGPLAGLSVARVMSLLSSSSCQLTVQFVQEEARRRWRLDKQRKAAGRRAWAQAAATEKGGSAAYRFIEQVAVVPTEVIAGVDGSDDLRMPVAGEAAVAALLEAWQPLWVKPSRAGEAAPDNWDIQESVLPPLELEDLERVLGTYREGCGLGWDRLHPKQLLRLPRTYRQRFLELLM</sequence>
<proteinExistence type="predicted"/>
<feature type="coiled-coil region" evidence="1">
    <location>
        <begin position="55"/>
        <end position="82"/>
    </location>
</feature>
<dbReference type="Gene3D" id="3.60.10.10">
    <property type="entry name" value="Endonuclease/exonuclease/phosphatase"/>
    <property type="match status" value="1"/>
</dbReference>
<name>A0ABN9TKQ2_9DINO</name>
<feature type="non-terminal residue" evidence="3">
    <location>
        <position position="767"/>
    </location>
</feature>
<protein>
    <recommendedName>
        <fullName evidence="5">Endonuclease/exonuclease/phosphatase domain-containing protein</fullName>
    </recommendedName>
</protein>
<feature type="region of interest" description="Disordered" evidence="2">
    <location>
        <begin position="167"/>
        <end position="192"/>
    </location>
</feature>
<dbReference type="InterPro" id="IPR036691">
    <property type="entry name" value="Endo/exonu/phosph_ase_sf"/>
</dbReference>
<evidence type="ECO:0000313" key="3">
    <source>
        <dbReference type="EMBL" id="CAK0846307.1"/>
    </source>
</evidence>
<dbReference type="SUPFAM" id="SSF56219">
    <property type="entry name" value="DNase I-like"/>
    <property type="match status" value="1"/>
</dbReference>
<evidence type="ECO:0008006" key="5">
    <source>
        <dbReference type="Google" id="ProtNLM"/>
    </source>
</evidence>
<comment type="caution">
    <text evidence="3">The sequence shown here is derived from an EMBL/GenBank/DDBJ whole genome shotgun (WGS) entry which is preliminary data.</text>
</comment>
<evidence type="ECO:0000256" key="2">
    <source>
        <dbReference type="SAM" id="MobiDB-lite"/>
    </source>
</evidence>